<evidence type="ECO:0000256" key="2">
    <source>
        <dbReference type="ARBA" id="ARBA00023002"/>
    </source>
</evidence>
<dbReference type="PROSITE" id="PS00061">
    <property type="entry name" value="ADH_SHORT"/>
    <property type="match status" value="1"/>
</dbReference>
<keyword evidence="4" id="KW-1185">Reference proteome</keyword>
<gene>
    <name evidence="3" type="primary">hsd11b1l</name>
    <name evidence="3" type="ORF">AOXY_G31102</name>
</gene>
<dbReference type="PRINTS" id="PR00081">
    <property type="entry name" value="GDHRDH"/>
</dbReference>
<dbReference type="InterPro" id="IPR002347">
    <property type="entry name" value="SDR_fam"/>
</dbReference>
<comment type="caution">
    <text evidence="3">The sequence shown here is derived from an EMBL/GenBank/DDBJ whole genome shotgun (WGS) entry which is preliminary data.</text>
</comment>
<dbReference type="FunFam" id="3.40.50.720:FF:000329">
    <property type="entry name" value="Corticosteroid 11-beta-dehydrogenase isozyme 1"/>
    <property type="match status" value="1"/>
</dbReference>
<dbReference type="InterPro" id="IPR020904">
    <property type="entry name" value="Sc_DH/Rdtase_CS"/>
</dbReference>
<name>A0AAD8FSM9_ACIOX</name>
<protein>
    <submittedName>
        <fullName evidence="3">Hydroxysteroid 11-beta-dehydrogenase 1-like protein</fullName>
    </submittedName>
</protein>
<evidence type="ECO:0000313" key="3">
    <source>
        <dbReference type="EMBL" id="KAK1152431.1"/>
    </source>
</evidence>
<dbReference type="Proteomes" id="UP001230051">
    <property type="component" value="Unassembled WGS sequence"/>
</dbReference>
<comment type="similarity">
    <text evidence="1">Belongs to the short-chain dehydrogenases/reductases (SDR) family.</text>
</comment>
<dbReference type="InterPro" id="IPR036291">
    <property type="entry name" value="NAD(P)-bd_dom_sf"/>
</dbReference>
<dbReference type="SUPFAM" id="SSF51735">
    <property type="entry name" value="NAD(P)-binding Rossmann-fold domains"/>
    <property type="match status" value="1"/>
</dbReference>
<dbReference type="PANTHER" id="PTHR44279:SF2">
    <property type="entry name" value="HYDROXYSTEROID (11-BETA) DEHYDROGENASE 1-LIKE B-RELATED"/>
    <property type="match status" value="1"/>
</dbReference>
<accession>A0AAD8FSM9</accession>
<dbReference type="Gene3D" id="3.40.50.720">
    <property type="entry name" value="NAD(P)-binding Rossmann-like Domain"/>
    <property type="match status" value="1"/>
</dbReference>
<dbReference type="InterPro" id="IPR051253">
    <property type="entry name" value="11-beta-HSD"/>
</dbReference>
<sequence length="296" mass="32441">MLPVVRKMLLAGTILSAGLVGYLWRDTFESDSLMGARVLVTGASTGIGEQMAYHYARFGAQVVITARRGAVLKQVAEKCLKLGAEKALYIAADMAEPTDPDRVIKFAAKSLGGLDYLVLNHIGPSPFQMWNGDVDHARWLMQVNYLSYIEMTNSAMPFLKQSNGSIVVVSSIAGMIPTPFTAPYSATKFALNGFFGTLRQELSMKQESCSITVCILGMIDTDSALSKVRGMVEAKAYPASEAALAIIKGGATRQREVYYPGFWQPVCLIRDWFPGMRDRVIQSTYNYKAVTQTTTT</sequence>
<dbReference type="GO" id="GO:0016491">
    <property type="term" value="F:oxidoreductase activity"/>
    <property type="evidence" value="ECO:0007669"/>
    <property type="project" value="UniProtKB-KW"/>
</dbReference>
<dbReference type="PANTHER" id="PTHR44279">
    <property type="entry name" value="HYDROXYSTEROID (11-BETA) DEHYDROGENASE 1-LIKE B-RELATED"/>
    <property type="match status" value="1"/>
</dbReference>
<reference evidence="3" key="1">
    <citation type="submission" date="2022-02" db="EMBL/GenBank/DDBJ databases">
        <title>Atlantic sturgeon de novo genome assembly.</title>
        <authorList>
            <person name="Stock M."/>
            <person name="Klopp C."/>
            <person name="Guiguen Y."/>
            <person name="Cabau C."/>
            <person name="Parinello H."/>
            <person name="Santidrian Yebra-Pimentel E."/>
            <person name="Kuhl H."/>
            <person name="Dirks R.P."/>
            <person name="Guessner J."/>
            <person name="Wuertz S."/>
            <person name="Du K."/>
            <person name="Schartl M."/>
        </authorList>
    </citation>
    <scope>NUCLEOTIDE SEQUENCE</scope>
    <source>
        <strain evidence="3">STURGEONOMICS-FGT-2020</strain>
        <tissue evidence="3">Whole blood</tissue>
    </source>
</reference>
<dbReference type="EMBL" id="JAGXEW010000046">
    <property type="protein sequence ID" value="KAK1152431.1"/>
    <property type="molecule type" value="Genomic_DNA"/>
</dbReference>
<dbReference type="AlphaFoldDB" id="A0AAD8FSM9"/>
<organism evidence="3 4">
    <name type="scientific">Acipenser oxyrinchus oxyrinchus</name>
    <dbReference type="NCBI Taxonomy" id="40147"/>
    <lineage>
        <taxon>Eukaryota</taxon>
        <taxon>Metazoa</taxon>
        <taxon>Chordata</taxon>
        <taxon>Craniata</taxon>
        <taxon>Vertebrata</taxon>
        <taxon>Euteleostomi</taxon>
        <taxon>Actinopterygii</taxon>
        <taxon>Chondrostei</taxon>
        <taxon>Acipenseriformes</taxon>
        <taxon>Acipenseridae</taxon>
        <taxon>Acipenser</taxon>
    </lineage>
</organism>
<evidence type="ECO:0000256" key="1">
    <source>
        <dbReference type="ARBA" id="ARBA00006484"/>
    </source>
</evidence>
<dbReference type="Pfam" id="PF00106">
    <property type="entry name" value="adh_short"/>
    <property type="match status" value="1"/>
</dbReference>
<keyword evidence="2" id="KW-0560">Oxidoreductase</keyword>
<evidence type="ECO:0000313" key="4">
    <source>
        <dbReference type="Proteomes" id="UP001230051"/>
    </source>
</evidence>
<proteinExistence type="inferred from homology"/>